<feature type="chain" id="PRO_5016272384" description="Amidohydrolase-related domain-containing protein" evidence="1">
    <location>
        <begin position="26"/>
        <end position="313"/>
    </location>
</feature>
<comment type="caution">
    <text evidence="3">The sequence shown here is derived from an EMBL/GenBank/DDBJ whole genome shotgun (WGS) entry which is preliminary data.</text>
</comment>
<proteinExistence type="predicted"/>
<dbReference type="InterPro" id="IPR032466">
    <property type="entry name" value="Metal_Hydrolase"/>
</dbReference>
<dbReference type="AlphaFoldDB" id="A0A317C1F4"/>
<sequence>MFILKLTTTLALVFIVFLFDNNQLAASEKDTQSVNTLDKQAVFDMHTHYKWSQANVTSPEQALAFMDAEAVSHAVVIGKPTEFALKLKRLAPKRIVAFYGPYRDSLDWLLWQRNEALIPKVEAALASGEYQGIGELHIIGGGFARRKDDSVVLKAFLELAVKYDVPVMIHTEFSKPSYMLAICEAHRKSKIIWAHAGAILQPADVDLVMSKCPNVWSGMAARDPWRYVDNQHTDENGKLFPEWKALMLKYPNRFMVGSDTVWPVDELDSWHTADTGWQELGRFWTFHRRWLAQLPDHISLKIKRENAMKLFKM</sequence>
<feature type="domain" description="Amidohydrolase-related" evidence="2">
    <location>
        <begin position="131"/>
        <end position="312"/>
    </location>
</feature>
<dbReference type="InterPro" id="IPR006680">
    <property type="entry name" value="Amidohydro-rel"/>
</dbReference>
<feature type="signal peptide" evidence="1">
    <location>
        <begin position="1"/>
        <end position="25"/>
    </location>
</feature>
<dbReference type="Gene3D" id="3.20.20.140">
    <property type="entry name" value="Metal-dependent hydrolases"/>
    <property type="match status" value="1"/>
</dbReference>
<dbReference type="SUPFAM" id="SSF51556">
    <property type="entry name" value="Metallo-dependent hydrolases"/>
    <property type="match status" value="1"/>
</dbReference>
<accession>A0A317C1F4</accession>
<dbReference type="GO" id="GO:0016787">
    <property type="term" value="F:hydrolase activity"/>
    <property type="evidence" value="ECO:0007669"/>
    <property type="project" value="InterPro"/>
</dbReference>
<protein>
    <recommendedName>
        <fullName evidence="2">Amidohydrolase-related domain-containing protein</fullName>
    </recommendedName>
</protein>
<keyword evidence="1" id="KW-0732">Signal</keyword>
<gene>
    <name evidence="3" type="ORF">DKW60_22300</name>
</gene>
<reference evidence="3 4" key="1">
    <citation type="submission" date="2018-05" db="EMBL/GenBank/DDBJ databases">
        <title>Leucothrix arctica sp. nov., isolated from Arctic seawater.</title>
        <authorList>
            <person name="Choi A."/>
            <person name="Baek K."/>
        </authorList>
    </citation>
    <scope>NUCLEOTIDE SEQUENCE [LARGE SCALE GENOMIC DNA]</scope>
    <source>
        <strain evidence="3 4">JCM 18388</strain>
    </source>
</reference>
<dbReference type="OrthoDB" id="3982782at2"/>
<evidence type="ECO:0000256" key="1">
    <source>
        <dbReference type="SAM" id="SignalP"/>
    </source>
</evidence>
<keyword evidence="4" id="KW-1185">Reference proteome</keyword>
<dbReference type="Proteomes" id="UP000245539">
    <property type="component" value="Unassembled WGS sequence"/>
</dbReference>
<dbReference type="RefSeq" id="WP_109839863.1">
    <property type="nucleotide sequence ID" value="NZ_QGKM01000110.1"/>
</dbReference>
<evidence type="ECO:0000313" key="3">
    <source>
        <dbReference type="EMBL" id="PWQ92199.1"/>
    </source>
</evidence>
<evidence type="ECO:0000259" key="2">
    <source>
        <dbReference type="Pfam" id="PF04909"/>
    </source>
</evidence>
<name>A0A317C1F4_9GAMM</name>
<organism evidence="3 4">
    <name type="scientific">Leucothrix pacifica</name>
    <dbReference type="NCBI Taxonomy" id="1247513"/>
    <lineage>
        <taxon>Bacteria</taxon>
        <taxon>Pseudomonadati</taxon>
        <taxon>Pseudomonadota</taxon>
        <taxon>Gammaproteobacteria</taxon>
        <taxon>Thiotrichales</taxon>
        <taxon>Thiotrichaceae</taxon>
        <taxon>Leucothrix</taxon>
    </lineage>
</organism>
<evidence type="ECO:0000313" key="4">
    <source>
        <dbReference type="Proteomes" id="UP000245539"/>
    </source>
</evidence>
<dbReference type="EMBL" id="QGKM01000110">
    <property type="protein sequence ID" value="PWQ92199.1"/>
    <property type="molecule type" value="Genomic_DNA"/>
</dbReference>
<dbReference type="Pfam" id="PF04909">
    <property type="entry name" value="Amidohydro_2"/>
    <property type="match status" value="1"/>
</dbReference>